<reference evidence="8 9" key="1">
    <citation type="journal article" date="2019" name="Int. J. Syst. Evol. Microbiol.">
        <title>The Global Catalogue of Microorganisms (GCM) 10K type strain sequencing project: providing services to taxonomists for standard genome sequencing and annotation.</title>
        <authorList>
            <consortium name="The Broad Institute Genomics Platform"/>
            <consortium name="The Broad Institute Genome Sequencing Center for Infectious Disease"/>
            <person name="Wu L."/>
            <person name="Ma J."/>
        </authorList>
    </citation>
    <scope>NUCLEOTIDE SEQUENCE [LARGE SCALE GENOMIC DNA]</scope>
    <source>
        <strain evidence="8 9">CGMCC 1.12230</strain>
    </source>
</reference>
<proteinExistence type="predicted"/>
<feature type="transmembrane region" description="Helical" evidence="6">
    <location>
        <begin position="285"/>
        <end position="306"/>
    </location>
</feature>
<keyword evidence="3 6" id="KW-0812">Transmembrane</keyword>
<organism evidence="8 9">
    <name type="scientific">Haloarchaeobius amylolyticus</name>
    <dbReference type="NCBI Taxonomy" id="1198296"/>
    <lineage>
        <taxon>Archaea</taxon>
        <taxon>Methanobacteriati</taxon>
        <taxon>Methanobacteriota</taxon>
        <taxon>Stenosarchaea group</taxon>
        <taxon>Halobacteria</taxon>
        <taxon>Halobacteriales</taxon>
        <taxon>Halorubellaceae</taxon>
        <taxon>Haloarchaeobius</taxon>
    </lineage>
</organism>
<keyword evidence="4 6" id="KW-1133">Transmembrane helix</keyword>
<sequence>MTDRIHSIDAMRTIAIVFVVLVHTDPFQGVNTYGNMINFGTKTVSRFAVPFFFIASGYFFALKTAHRDPTTYLAERIVKLTSLYLFGLMLVVPMFFGEDLAQAEFAGQSLRATAVSSVVEFLDPVELLYYGTSVSEILWFLPALLFSLFFVYFVTVLGRPTYVLPVALCFHLIGLLDGTYTMFVDIPFETRDALFFGFFYTSVGYTIRKRSWTPSTDKAWLLLGFVGLFIVLQFAEFYVLGYPLRDEPFGSYVYAPSYGISTALLSVSLFLFLLSRPTLFTDTPLPTLGIYAVGIYVTHPMVFALLRAFRETLESMGYAIDSLVVWHLSFTPATILGALAVYLLAHKFRIIEIGGSHLPGEPWLRSRRSK</sequence>
<feature type="transmembrane region" description="Helical" evidence="6">
    <location>
        <begin position="48"/>
        <end position="65"/>
    </location>
</feature>
<comment type="caution">
    <text evidence="8">The sequence shown here is derived from an EMBL/GenBank/DDBJ whole genome shotgun (WGS) entry which is preliminary data.</text>
</comment>
<feature type="transmembrane region" description="Helical" evidence="6">
    <location>
        <begin position="162"/>
        <end position="184"/>
    </location>
</feature>
<feature type="transmembrane region" description="Helical" evidence="6">
    <location>
        <begin position="326"/>
        <end position="345"/>
    </location>
</feature>
<dbReference type="PANTHER" id="PTHR40074">
    <property type="entry name" value="O-ACETYLTRANSFERASE WECH"/>
    <property type="match status" value="1"/>
</dbReference>
<evidence type="ECO:0000259" key="7">
    <source>
        <dbReference type="Pfam" id="PF01757"/>
    </source>
</evidence>
<keyword evidence="9" id="KW-1185">Reference proteome</keyword>
<comment type="subcellular location">
    <subcellularLocation>
        <location evidence="1">Cell membrane</location>
        <topology evidence="1">Multi-pass membrane protein</topology>
    </subcellularLocation>
</comment>
<evidence type="ECO:0000313" key="8">
    <source>
        <dbReference type="EMBL" id="MFD1562752.1"/>
    </source>
</evidence>
<dbReference type="RefSeq" id="WP_390284677.1">
    <property type="nucleotide sequence ID" value="NZ_JBHUDI010000003.1"/>
</dbReference>
<gene>
    <name evidence="8" type="ORF">ACFR99_04195</name>
</gene>
<dbReference type="GO" id="GO:0005886">
    <property type="term" value="C:plasma membrane"/>
    <property type="evidence" value="ECO:0007669"/>
    <property type="project" value="UniProtKB-SubCell"/>
</dbReference>
<evidence type="ECO:0000256" key="3">
    <source>
        <dbReference type="ARBA" id="ARBA00022692"/>
    </source>
</evidence>
<dbReference type="GO" id="GO:0016746">
    <property type="term" value="F:acyltransferase activity"/>
    <property type="evidence" value="ECO:0007669"/>
    <property type="project" value="UniProtKB-KW"/>
</dbReference>
<dbReference type="AlphaFoldDB" id="A0ABD6BCW8"/>
<evidence type="ECO:0000256" key="1">
    <source>
        <dbReference type="ARBA" id="ARBA00004651"/>
    </source>
</evidence>
<dbReference type="Pfam" id="PF01757">
    <property type="entry name" value="Acyl_transf_3"/>
    <property type="match status" value="1"/>
</dbReference>
<dbReference type="PANTHER" id="PTHR40074:SF2">
    <property type="entry name" value="O-ACETYLTRANSFERASE WECH"/>
    <property type="match status" value="1"/>
</dbReference>
<dbReference type="Proteomes" id="UP001597076">
    <property type="component" value="Unassembled WGS sequence"/>
</dbReference>
<feature type="transmembrane region" description="Helical" evidence="6">
    <location>
        <begin position="137"/>
        <end position="155"/>
    </location>
</feature>
<evidence type="ECO:0000256" key="5">
    <source>
        <dbReference type="ARBA" id="ARBA00023136"/>
    </source>
</evidence>
<feature type="transmembrane region" description="Helical" evidence="6">
    <location>
        <begin position="219"/>
        <end position="240"/>
    </location>
</feature>
<dbReference type="InterPro" id="IPR002656">
    <property type="entry name" value="Acyl_transf_3_dom"/>
</dbReference>
<accession>A0ABD6BCW8</accession>
<evidence type="ECO:0000256" key="6">
    <source>
        <dbReference type="SAM" id="Phobius"/>
    </source>
</evidence>
<feature type="transmembrane region" description="Helical" evidence="6">
    <location>
        <begin position="77"/>
        <end position="96"/>
    </location>
</feature>
<evidence type="ECO:0000256" key="2">
    <source>
        <dbReference type="ARBA" id="ARBA00022475"/>
    </source>
</evidence>
<evidence type="ECO:0000313" key="9">
    <source>
        <dbReference type="Proteomes" id="UP001597076"/>
    </source>
</evidence>
<feature type="transmembrane region" description="Helical" evidence="6">
    <location>
        <begin position="252"/>
        <end position="273"/>
    </location>
</feature>
<evidence type="ECO:0000256" key="4">
    <source>
        <dbReference type="ARBA" id="ARBA00022989"/>
    </source>
</evidence>
<keyword evidence="8" id="KW-0012">Acyltransferase</keyword>
<dbReference type="EMBL" id="JBHUDI010000003">
    <property type="protein sequence ID" value="MFD1562752.1"/>
    <property type="molecule type" value="Genomic_DNA"/>
</dbReference>
<protein>
    <submittedName>
        <fullName evidence="8">Acyltransferase family protein</fullName>
    </submittedName>
</protein>
<feature type="transmembrane region" description="Helical" evidence="6">
    <location>
        <begin position="190"/>
        <end position="207"/>
    </location>
</feature>
<keyword evidence="5 6" id="KW-0472">Membrane</keyword>
<feature type="domain" description="Acyltransferase 3" evidence="7">
    <location>
        <begin position="5"/>
        <end position="343"/>
    </location>
</feature>
<keyword evidence="2" id="KW-1003">Cell membrane</keyword>
<name>A0ABD6BCW8_9EURY</name>
<keyword evidence="8" id="KW-0808">Transferase</keyword>